<dbReference type="Proteomes" id="UP001316803">
    <property type="component" value="Unassembled WGS sequence"/>
</dbReference>
<feature type="compositionally biased region" description="Low complexity" evidence="1">
    <location>
        <begin position="659"/>
        <end position="672"/>
    </location>
</feature>
<feature type="compositionally biased region" description="Low complexity" evidence="1">
    <location>
        <begin position="703"/>
        <end position="714"/>
    </location>
</feature>
<feature type="compositionally biased region" description="Polar residues" evidence="1">
    <location>
        <begin position="1157"/>
        <end position="1167"/>
    </location>
</feature>
<feature type="compositionally biased region" description="Basic and acidic residues" evidence="1">
    <location>
        <begin position="792"/>
        <end position="823"/>
    </location>
</feature>
<feature type="compositionally biased region" description="Basic and acidic residues" evidence="1">
    <location>
        <begin position="889"/>
        <end position="899"/>
    </location>
</feature>
<proteinExistence type="predicted"/>
<feature type="region of interest" description="Disordered" evidence="1">
    <location>
        <begin position="207"/>
        <end position="524"/>
    </location>
</feature>
<feature type="region of interest" description="Disordered" evidence="1">
    <location>
        <begin position="1"/>
        <end position="59"/>
    </location>
</feature>
<sequence>MNMFKKSRKAKAQDDVQDVTAGSDHTTMSKAARAFTMKRKKQEVEEKPEIDIASALPDNNDFRTSLLMPTFSARFSMLREQDDPSTKIGKASDDSVLFPKRASRLMLFNNNPLTDIAEVESIRSNFRPPFADDRPISMSDGYASDDGGSMMNRSRPGEGNNLFGGRQKMYKITTGSSKNLPRDSTITSGKHMYESDVSLSAFQQLRLREKEQREQQRESDEKTNRSSFPTTEAEDQDSARSPSNAFSKNRGTQSSTNSGPSNRRTSTAATSVISDSPLPQQSSHVINKVREQDANSSAESIGFASSPNMRKVREEGSNPISRLSQSRSAVNMRDHYSKQAPVPPPQPFRGMSPPLSATSQPLDFGLGDNTKSPVRSRFQSTSPTSQFDFEHDETIAGSVRPNDRGKATALGLFNKPARTYDDAQFQQRQMQMHEGRNSPISTNSRAASRASPDLSRSARPSHASTASPMPTEDNHAPQIPPIPEPSPSLATNGRSSASSTERRSTSRPRTKSSSSSKEAAVKARVESLIRKQNAELAVLEAKHLGPSRPQDGNENLPSPAKKQNEGTFFDNSDDSDSEEQQRKPSAASMHSVAPPPPPPSDIHPALRDDMQDFDFGTEPRQPQYPQSANHLTQSATRPSTDKSRQSEHESAPIMEDIDSPTLPTTGLGLSGLIRTHLRHDSDKSSVFPPPSPGLQAIDGFRGSVSSTTRTVTESVKSDPFEYDNDRLGVKQPAPLPQAPPTPTTAMSLKAQQILGTAMALRDAQAKVEATPRAGTSNEVEHDDGPNMAHADAPSHQRNESTETQREMQRFDEELAQRRKKIEESLNTVQERSRSRSPVAERNGGHGFSLPRFTGRSNTGDRTEPQAHSKAMKMLGISPASRDQISPRPPQDHFDGDRMRNMSSRQGSRPPIAQDHDRANGRYTPSSGRPGGAGSRQGYDRPPPPRSTTPSSRPSARDRSASSAADRSASRNRHVPDFDRSMMPGTFPASPFPSASPQLDLQSRSDSPASRAYERSGSSQASHYGDRPGYFASKPLVPPGPLDNSFAQRPSPRPSPNPADGSYSSQLSTPMSPPSSGMPSPNPSMQSGRITPTAVPGRATPAGYRKRSVTKHMISEPTFVSSTSTVPLVYLPRDGGPAVDPTVAPPVPAMNPRRRGTMTDQAEASDSFQPHPAVRPTASPLPMMSESPMTADHNSSSQSLASPPPPPRARNRLRKSSSEGGNMAARARQQALMVEMAREKDRSPNVAVFPNKSATSLSMQDGAMF</sequence>
<dbReference type="EMBL" id="JAKLMC020000003">
    <property type="protein sequence ID" value="KAK5957029.1"/>
    <property type="molecule type" value="Genomic_DNA"/>
</dbReference>
<evidence type="ECO:0000313" key="2">
    <source>
        <dbReference type="EMBL" id="KAK5957029.1"/>
    </source>
</evidence>
<feature type="compositionally biased region" description="Pro residues" evidence="1">
    <location>
        <begin position="733"/>
        <end position="742"/>
    </location>
</feature>
<feature type="compositionally biased region" description="Polar residues" evidence="1">
    <location>
        <begin position="294"/>
        <end position="308"/>
    </location>
</feature>
<reference evidence="2 3" key="1">
    <citation type="submission" date="2022-12" db="EMBL/GenBank/DDBJ databases">
        <title>Genomic features and morphological characterization of a novel Knufia sp. strain isolated from spacecraft assembly facility.</title>
        <authorList>
            <person name="Teixeira M."/>
            <person name="Chander A.M."/>
            <person name="Stajich J.E."/>
            <person name="Venkateswaran K."/>
        </authorList>
    </citation>
    <scope>NUCLEOTIDE SEQUENCE [LARGE SCALE GENOMIC DNA]</scope>
    <source>
        <strain evidence="2 3">FJI-L2-BK-P2</strain>
    </source>
</reference>
<feature type="compositionally biased region" description="Basic and acidic residues" evidence="1">
    <location>
        <begin position="639"/>
        <end position="650"/>
    </location>
</feature>
<comment type="caution">
    <text evidence="2">The sequence shown here is derived from an EMBL/GenBank/DDBJ whole genome shotgun (WGS) entry which is preliminary data.</text>
</comment>
<feature type="compositionally biased region" description="Basic and acidic residues" evidence="1">
    <location>
        <begin position="207"/>
        <end position="224"/>
    </location>
</feature>
<feature type="compositionally biased region" description="Low complexity" evidence="1">
    <location>
        <begin position="1067"/>
        <end position="1086"/>
    </location>
</feature>
<feature type="compositionally biased region" description="Basic and acidic residues" evidence="1">
    <location>
        <begin position="715"/>
        <end position="728"/>
    </location>
</feature>
<feature type="region of interest" description="Disordered" evidence="1">
    <location>
        <begin position="539"/>
        <end position="1264"/>
    </location>
</feature>
<keyword evidence="3" id="KW-1185">Reference proteome</keyword>
<feature type="compositionally biased region" description="Polar residues" evidence="1">
    <location>
        <begin position="173"/>
        <end position="188"/>
    </location>
</feature>
<evidence type="ECO:0000256" key="1">
    <source>
        <dbReference type="SAM" id="MobiDB-lite"/>
    </source>
</evidence>
<evidence type="ECO:0000313" key="3">
    <source>
        <dbReference type="Proteomes" id="UP001316803"/>
    </source>
</evidence>
<accession>A0AAN8EJ43</accession>
<protein>
    <submittedName>
        <fullName evidence="2">Uncharacterized protein</fullName>
    </submittedName>
</protein>
<feature type="compositionally biased region" description="Polar residues" evidence="1">
    <location>
        <begin position="369"/>
        <end position="387"/>
    </location>
</feature>
<feature type="compositionally biased region" description="Polar residues" evidence="1">
    <location>
        <begin position="623"/>
        <end position="638"/>
    </location>
</feature>
<name>A0AAN8EJ43_9EURO</name>
<feature type="compositionally biased region" description="Polar residues" evidence="1">
    <location>
        <begin position="239"/>
        <end position="285"/>
    </location>
</feature>
<feature type="region of interest" description="Disordered" evidence="1">
    <location>
        <begin position="130"/>
        <end position="192"/>
    </location>
</feature>
<gene>
    <name evidence="2" type="ORF">OHC33_001398</name>
</gene>
<feature type="compositionally biased region" description="Low complexity" evidence="1">
    <location>
        <begin position="986"/>
        <end position="996"/>
    </location>
</feature>
<feature type="compositionally biased region" description="Polar residues" evidence="1">
    <location>
        <begin position="998"/>
        <end position="1007"/>
    </location>
</feature>
<dbReference type="AlphaFoldDB" id="A0AAN8EJ43"/>
<feature type="compositionally biased region" description="Basic residues" evidence="1">
    <location>
        <begin position="1"/>
        <end position="10"/>
    </location>
</feature>
<feature type="compositionally biased region" description="Polar residues" evidence="1">
    <location>
        <begin position="318"/>
        <end position="329"/>
    </location>
</feature>
<organism evidence="2 3">
    <name type="scientific">Knufia fluminis</name>
    <dbReference type="NCBI Taxonomy" id="191047"/>
    <lineage>
        <taxon>Eukaryota</taxon>
        <taxon>Fungi</taxon>
        <taxon>Dikarya</taxon>
        <taxon>Ascomycota</taxon>
        <taxon>Pezizomycotina</taxon>
        <taxon>Eurotiomycetes</taxon>
        <taxon>Chaetothyriomycetidae</taxon>
        <taxon>Chaetothyriales</taxon>
        <taxon>Trichomeriaceae</taxon>
        <taxon>Knufia</taxon>
    </lineage>
</organism>